<keyword evidence="2" id="KW-1185">Reference proteome</keyword>
<reference evidence="1 2" key="1">
    <citation type="submission" date="2024-01" db="EMBL/GenBank/DDBJ databases">
        <title>The genomes of 5 underutilized Papilionoideae crops provide insights into root nodulation and disease resistanc.</title>
        <authorList>
            <person name="Jiang F."/>
        </authorList>
    </citation>
    <scope>NUCLEOTIDE SEQUENCE [LARGE SCALE GENOMIC DNA]</scope>
    <source>
        <strain evidence="1">LVBAO_FW01</strain>
        <tissue evidence="1">Leaves</tissue>
    </source>
</reference>
<dbReference type="Proteomes" id="UP001367508">
    <property type="component" value="Unassembled WGS sequence"/>
</dbReference>
<proteinExistence type="predicted"/>
<comment type="caution">
    <text evidence="1">The sequence shown here is derived from an EMBL/GenBank/DDBJ whole genome shotgun (WGS) entry which is preliminary data.</text>
</comment>
<sequence length="170" mass="19055">MLPVLRLSLRQRLHLDQPRLVQGVCGLCYGCGALSDRWSRRAWAEESDLSVSLCALVRVYVKPSAIVSFAHLRGDYRELHRPDLVHRRGGSLGYLFEPSLASRRPLFCPQTEPLAPLFIALECSGTESNLFTEVSLRSSIDTLVSGLGCYPGQRCLEQIWLVWLVASHDC</sequence>
<protein>
    <submittedName>
        <fullName evidence="1">Uncharacterized protein</fullName>
    </submittedName>
</protein>
<dbReference type="EMBL" id="JAYMYQ010000004">
    <property type="protein sequence ID" value="KAK7338691.1"/>
    <property type="molecule type" value="Genomic_DNA"/>
</dbReference>
<dbReference type="AlphaFoldDB" id="A0AAN9QL96"/>
<name>A0AAN9QL96_CANGL</name>
<gene>
    <name evidence="1" type="ORF">VNO77_19317</name>
</gene>
<evidence type="ECO:0000313" key="1">
    <source>
        <dbReference type="EMBL" id="KAK7338691.1"/>
    </source>
</evidence>
<evidence type="ECO:0000313" key="2">
    <source>
        <dbReference type="Proteomes" id="UP001367508"/>
    </source>
</evidence>
<accession>A0AAN9QL96</accession>
<organism evidence="1 2">
    <name type="scientific">Canavalia gladiata</name>
    <name type="common">Sword bean</name>
    <name type="synonym">Dolichos gladiatus</name>
    <dbReference type="NCBI Taxonomy" id="3824"/>
    <lineage>
        <taxon>Eukaryota</taxon>
        <taxon>Viridiplantae</taxon>
        <taxon>Streptophyta</taxon>
        <taxon>Embryophyta</taxon>
        <taxon>Tracheophyta</taxon>
        <taxon>Spermatophyta</taxon>
        <taxon>Magnoliopsida</taxon>
        <taxon>eudicotyledons</taxon>
        <taxon>Gunneridae</taxon>
        <taxon>Pentapetalae</taxon>
        <taxon>rosids</taxon>
        <taxon>fabids</taxon>
        <taxon>Fabales</taxon>
        <taxon>Fabaceae</taxon>
        <taxon>Papilionoideae</taxon>
        <taxon>50 kb inversion clade</taxon>
        <taxon>NPAAA clade</taxon>
        <taxon>indigoferoid/millettioid clade</taxon>
        <taxon>Phaseoleae</taxon>
        <taxon>Canavalia</taxon>
    </lineage>
</organism>